<reference evidence="1" key="1">
    <citation type="journal article" date="2015" name="Nature">
        <title>Complex archaea that bridge the gap between prokaryotes and eukaryotes.</title>
        <authorList>
            <person name="Spang A."/>
            <person name="Saw J.H."/>
            <person name="Jorgensen S.L."/>
            <person name="Zaremba-Niedzwiedzka K."/>
            <person name="Martijn J."/>
            <person name="Lind A.E."/>
            <person name="van Eijk R."/>
            <person name="Schleper C."/>
            <person name="Guy L."/>
            <person name="Ettema T.J."/>
        </authorList>
    </citation>
    <scope>NUCLEOTIDE SEQUENCE</scope>
</reference>
<sequence>AMYQVGALGLLANVADADCWAAWIYASRLRDEIGASAAKALMSRRQHGKKRFQAKGKKAMVTLLGKAGNAMGL</sequence>
<accession>A0A0F9ARK3</accession>
<dbReference type="EMBL" id="LAZR01041404">
    <property type="protein sequence ID" value="KKL12080.1"/>
    <property type="molecule type" value="Genomic_DNA"/>
</dbReference>
<gene>
    <name evidence="1" type="ORF">LCGC14_2539320</name>
</gene>
<name>A0A0F9ARK3_9ZZZZ</name>
<evidence type="ECO:0000313" key="1">
    <source>
        <dbReference type="EMBL" id="KKL12080.1"/>
    </source>
</evidence>
<feature type="non-terminal residue" evidence="1">
    <location>
        <position position="1"/>
    </location>
</feature>
<proteinExistence type="predicted"/>
<comment type="caution">
    <text evidence="1">The sequence shown here is derived from an EMBL/GenBank/DDBJ whole genome shotgun (WGS) entry which is preliminary data.</text>
</comment>
<protein>
    <submittedName>
        <fullName evidence="1">Uncharacterized protein</fullName>
    </submittedName>
</protein>
<dbReference type="AlphaFoldDB" id="A0A0F9ARK3"/>
<organism evidence="1">
    <name type="scientific">marine sediment metagenome</name>
    <dbReference type="NCBI Taxonomy" id="412755"/>
    <lineage>
        <taxon>unclassified sequences</taxon>
        <taxon>metagenomes</taxon>
        <taxon>ecological metagenomes</taxon>
    </lineage>
</organism>